<dbReference type="RefSeq" id="WP_156991000.1">
    <property type="nucleotide sequence ID" value="NZ_VWXL01000084.1"/>
</dbReference>
<feature type="transmembrane region" description="Helical" evidence="1">
    <location>
        <begin position="355"/>
        <end position="377"/>
    </location>
</feature>
<feature type="transmembrane region" description="Helical" evidence="1">
    <location>
        <begin position="139"/>
        <end position="160"/>
    </location>
</feature>
<dbReference type="AlphaFoldDB" id="A0A6N8I3M0"/>
<dbReference type="OrthoDB" id="816862at2"/>
<proteinExistence type="predicted"/>
<keyword evidence="3" id="KW-1185">Reference proteome</keyword>
<feature type="transmembrane region" description="Helical" evidence="1">
    <location>
        <begin position="114"/>
        <end position="133"/>
    </location>
</feature>
<evidence type="ECO:0000313" key="3">
    <source>
        <dbReference type="Proteomes" id="UP000469440"/>
    </source>
</evidence>
<feature type="transmembrane region" description="Helical" evidence="1">
    <location>
        <begin position="234"/>
        <end position="253"/>
    </location>
</feature>
<feature type="transmembrane region" description="Helical" evidence="1">
    <location>
        <begin position="428"/>
        <end position="451"/>
    </location>
</feature>
<gene>
    <name evidence="2" type="ORF">CAFE_28340</name>
</gene>
<feature type="transmembrane region" description="Helical" evidence="1">
    <location>
        <begin position="397"/>
        <end position="422"/>
    </location>
</feature>
<sequence length="531" mass="56266">MEAILYIARKQLKNSAVKLVRRPARLIAVLASAALIVWMLLDMPSNSQGRLDPAILQSGFLVWLLALGTITALASLESGSSLFRLPDVNLLFVSPVSPKTILAYGLVRQTGKTFAGFAFLLFYSGMLIDSFGITAADVVTLILGTALFLVVVQALSLLLYCVANRGPSQRAAIKAGILAVPLLAAMYVLFQARTGLSLTAVIKAAASPVLDNLPVVGWARGAVFAVMAGNLSAAALYAALTAIFLALVIFFLLKIDADYYEDVLSNAEKTFELRRAAKEKRGINVGRGKKVGSTGIGNGWGASAFFYKHLCEARRSSRFALVGGSTLLLLLVNLGVAGIMALIGSGKADPATADAMLLSGCGLSVYILFFQNASGDWSRELEKPYLYLVPEDPFRKLFWAGLSTVMKPAVDGFIVFAVLCAVLRANPFSALACALSYAAFGFLFTAGGVLGRRALGSVPNRGVTMVLYMMLLLLVMSPGIAGTLIAVFAMKAASFAGAAPLLAALPLVAWNIAASLCIFYGCRNLLSSWEN</sequence>
<feature type="transmembrane region" description="Helical" evidence="1">
    <location>
        <begin position="172"/>
        <end position="190"/>
    </location>
</feature>
<keyword evidence="1" id="KW-0812">Transmembrane</keyword>
<feature type="transmembrane region" description="Helical" evidence="1">
    <location>
        <begin position="23"/>
        <end position="41"/>
    </location>
</feature>
<organism evidence="2 3">
    <name type="scientific">Caproicibacter fermentans</name>
    <dbReference type="NCBI Taxonomy" id="2576756"/>
    <lineage>
        <taxon>Bacteria</taxon>
        <taxon>Bacillati</taxon>
        <taxon>Bacillota</taxon>
        <taxon>Clostridia</taxon>
        <taxon>Eubacteriales</taxon>
        <taxon>Acutalibacteraceae</taxon>
        <taxon>Caproicibacter</taxon>
    </lineage>
</organism>
<feature type="transmembrane region" description="Helical" evidence="1">
    <location>
        <begin position="319"/>
        <end position="343"/>
    </location>
</feature>
<name>A0A6N8I3M0_9FIRM</name>
<comment type="caution">
    <text evidence="2">The sequence shown here is derived from an EMBL/GenBank/DDBJ whole genome shotgun (WGS) entry which is preliminary data.</text>
</comment>
<feature type="transmembrane region" description="Helical" evidence="1">
    <location>
        <begin position="501"/>
        <end position="522"/>
    </location>
</feature>
<accession>A0A6N8I3M0</accession>
<dbReference type="Proteomes" id="UP000469440">
    <property type="component" value="Unassembled WGS sequence"/>
</dbReference>
<keyword evidence="1" id="KW-1133">Transmembrane helix</keyword>
<keyword evidence="1" id="KW-0472">Membrane</keyword>
<dbReference type="EMBL" id="VWXL01000084">
    <property type="protein sequence ID" value="MVB12103.1"/>
    <property type="molecule type" value="Genomic_DNA"/>
</dbReference>
<evidence type="ECO:0000313" key="2">
    <source>
        <dbReference type="EMBL" id="MVB12103.1"/>
    </source>
</evidence>
<feature type="transmembrane region" description="Helical" evidence="1">
    <location>
        <begin position="463"/>
        <end position="489"/>
    </location>
</feature>
<dbReference type="InterPro" id="IPR031584">
    <property type="entry name" value="Put_ABC_export"/>
</dbReference>
<feature type="transmembrane region" description="Helical" evidence="1">
    <location>
        <begin position="53"/>
        <end position="76"/>
    </location>
</feature>
<protein>
    <submittedName>
        <fullName evidence="2">Putative ABC exporter</fullName>
    </submittedName>
</protein>
<evidence type="ECO:0000256" key="1">
    <source>
        <dbReference type="SAM" id="Phobius"/>
    </source>
</evidence>
<dbReference type="Pfam" id="PF16962">
    <property type="entry name" value="ABC_export"/>
    <property type="match status" value="1"/>
</dbReference>
<reference evidence="2 3" key="1">
    <citation type="submission" date="2019-09" db="EMBL/GenBank/DDBJ databases">
        <title>Genome sequence of Clostridium sp. EA1.</title>
        <authorList>
            <person name="Poehlein A."/>
            <person name="Bengelsdorf F.R."/>
            <person name="Daniel R."/>
        </authorList>
    </citation>
    <scope>NUCLEOTIDE SEQUENCE [LARGE SCALE GENOMIC DNA]</scope>
    <source>
        <strain evidence="2 3">EA1</strain>
    </source>
</reference>